<gene>
    <name evidence="2" type="ORF">GOB81_09775</name>
</gene>
<evidence type="ECO:0000313" key="3">
    <source>
        <dbReference type="Proteomes" id="UP000631653"/>
    </source>
</evidence>
<name>A0ABX0JZT4_9PROT</name>
<comment type="caution">
    <text evidence="2">The sequence shown here is derived from an EMBL/GenBank/DDBJ whole genome shotgun (WGS) entry which is preliminary data.</text>
</comment>
<protein>
    <recommendedName>
        <fullName evidence="4">Outer membrane protein beta-barrel domain-containing protein</fullName>
    </recommendedName>
</protein>
<evidence type="ECO:0008006" key="4">
    <source>
        <dbReference type="Google" id="ProtNLM"/>
    </source>
</evidence>
<evidence type="ECO:0000313" key="2">
    <source>
        <dbReference type="EMBL" id="NHN88919.1"/>
    </source>
</evidence>
<evidence type="ECO:0000256" key="1">
    <source>
        <dbReference type="SAM" id="SignalP"/>
    </source>
</evidence>
<feature type="chain" id="PRO_5045774804" description="Outer membrane protein beta-barrel domain-containing protein" evidence="1">
    <location>
        <begin position="37"/>
        <end position="312"/>
    </location>
</feature>
<accession>A0ABX0JZT4</accession>
<keyword evidence="3" id="KW-1185">Reference proteome</keyword>
<dbReference type="Proteomes" id="UP000631653">
    <property type="component" value="Unassembled WGS sequence"/>
</dbReference>
<dbReference type="EMBL" id="WOSY01000008">
    <property type="protein sequence ID" value="NHN88919.1"/>
    <property type="molecule type" value="Genomic_DNA"/>
</dbReference>
<organism evidence="2 3">
    <name type="scientific">Acetobacter conturbans</name>
    <dbReference type="NCBI Taxonomy" id="1737472"/>
    <lineage>
        <taxon>Bacteria</taxon>
        <taxon>Pseudomonadati</taxon>
        <taxon>Pseudomonadota</taxon>
        <taxon>Alphaproteobacteria</taxon>
        <taxon>Acetobacterales</taxon>
        <taxon>Acetobacteraceae</taxon>
        <taxon>Acetobacter</taxon>
    </lineage>
</organism>
<proteinExistence type="predicted"/>
<dbReference type="RefSeq" id="WP_173570240.1">
    <property type="nucleotide sequence ID" value="NZ_WOSY01000008.1"/>
</dbReference>
<keyword evidence="1" id="KW-0732">Signal</keyword>
<sequence>MTLQNFRLHAARLLRAAAFLLSAATLLPAVITPAKAAPLPVIAVNREIGLSVTGNFQDLTSNSGHNDSYNYTTPYWEEHSKSSGSERNHVSGWTPGFRVDGQYMFETAVIKHVYAAASFSLDDGEVDDNYSTHWHDSGAVYNDQERGKTGVNRSNINVRGEFGKGFLLLDDHLLITPTIQGGFTAGGSNTFTAFGKGYVGLALHADYAITERLVIRGRVGWAQFLDTHSYFYNNPRRYAGASRPQWSGDIGLDYRMTDRIHLTRGVSYTYLNDGRAKETQSDRNLYFNNSQSSRGISWSNGVQLRLGASYQL</sequence>
<reference evidence="2 3" key="1">
    <citation type="journal article" date="2020" name="Int. J. Syst. Evol. Microbiol.">
        <title>Novel acetic acid bacteria from cider fermentations: Acetobacter conturbans sp. nov. and Acetobacter fallax sp. nov.</title>
        <authorList>
            <person name="Sombolestani A.S."/>
            <person name="Cleenwerck I."/>
            <person name="Cnockaert M."/>
            <person name="Borremans W."/>
            <person name="Wieme A.D."/>
            <person name="De Vuyst L."/>
            <person name="Vandamme P."/>
        </authorList>
    </citation>
    <scope>NUCLEOTIDE SEQUENCE [LARGE SCALE GENOMIC DNA]</scope>
    <source>
        <strain evidence="2 3">LMG 1627</strain>
    </source>
</reference>
<feature type="signal peptide" evidence="1">
    <location>
        <begin position="1"/>
        <end position="36"/>
    </location>
</feature>